<reference evidence="2 3" key="1">
    <citation type="submission" date="2013-03" db="EMBL/GenBank/DDBJ databases">
        <authorList>
            <person name="Fiebig A."/>
            <person name="Goeker M."/>
            <person name="Klenk H.-P.P."/>
        </authorList>
    </citation>
    <scope>NUCLEOTIDE SEQUENCE [LARGE SCALE GENOMIC DNA]</scope>
    <source>
        <strain evidence="3">DSM 19469</strain>
    </source>
</reference>
<dbReference type="InterPro" id="IPR036291">
    <property type="entry name" value="NAD(P)-bd_dom_sf"/>
</dbReference>
<evidence type="ECO:0000313" key="2">
    <source>
        <dbReference type="EMBL" id="AHM03752.1"/>
    </source>
</evidence>
<sequence>MVTHHWRRAPPNGAVITAQHRDPDRADGLFWPLLDPSAKGPQPGAFDATICLAGVTPGPGADLSLNTGLAEAALTAAHRAGIGRVLVASSSAVYGAGDGTPFSETARTDPVNAYGAAKLDMERACAPWRDKGVEVCCLRIGNVAGADALLLNVARSAPDQPLVIDRFADGRGPVRSYIGARSMADVLLTLATTPRDLPEVLNVAAPGHVWMEDLARAAGHPFDFRDAPPTAYQSITLACARLAALHDFAPDAADPAALVTQWKETLPR</sequence>
<proteinExistence type="predicted"/>
<dbReference type="Gene3D" id="3.40.50.720">
    <property type="entry name" value="NAD(P)-binding Rossmann-like Domain"/>
    <property type="match status" value="1"/>
</dbReference>
<dbReference type="KEGG" id="red:roselon_01364"/>
<dbReference type="eggNOG" id="COG0451">
    <property type="taxonomic scope" value="Bacteria"/>
</dbReference>
<feature type="domain" description="NAD-dependent epimerase/dehydratase" evidence="1">
    <location>
        <begin position="63"/>
        <end position="204"/>
    </location>
</feature>
<dbReference type="Proteomes" id="UP000019593">
    <property type="component" value="Chromosome"/>
</dbReference>
<accession>W8S0R7</accession>
<protein>
    <recommendedName>
        <fullName evidence="1">NAD-dependent epimerase/dehydratase domain-containing protein</fullName>
    </recommendedName>
</protein>
<dbReference type="SUPFAM" id="SSF51735">
    <property type="entry name" value="NAD(P)-binding Rossmann-fold domains"/>
    <property type="match status" value="1"/>
</dbReference>
<gene>
    <name evidence="2" type="ORF">roselon_01364</name>
</gene>
<dbReference type="HOGENOM" id="CLU_068248_0_0_5"/>
<dbReference type="EMBL" id="CP004372">
    <property type="protein sequence ID" value="AHM03752.1"/>
    <property type="molecule type" value="Genomic_DNA"/>
</dbReference>
<organism evidence="2 3">
    <name type="scientific">Roseicyclus elongatus DSM 19469</name>
    <dbReference type="NCBI Taxonomy" id="1294273"/>
    <lineage>
        <taxon>Bacteria</taxon>
        <taxon>Pseudomonadati</taxon>
        <taxon>Pseudomonadota</taxon>
        <taxon>Alphaproteobacteria</taxon>
        <taxon>Rhodobacterales</taxon>
        <taxon>Roseobacteraceae</taxon>
        <taxon>Roseicyclus</taxon>
    </lineage>
</organism>
<evidence type="ECO:0000313" key="3">
    <source>
        <dbReference type="Proteomes" id="UP000019593"/>
    </source>
</evidence>
<dbReference type="PANTHER" id="PTHR43245">
    <property type="entry name" value="BIFUNCTIONAL POLYMYXIN RESISTANCE PROTEIN ARNA"/>
    <property type="match status" value="1"/>
</dbReference>
<dbReference type="Pfam" id="PF01370">
    <property type="entry name" value="Epimerase"/>
    <property type="match status" value="1"/>
</dbReference>
<dbReference type="InterPro" id="IPR001509">
    <property type="entry name" value="Epimerase_deHydtase"/>
</dbReference>
<dbReference type="STRING" id="1294273.roselon_01364"/>
<keyword evidence="3" id="KW-1185">Reference proteome</keyword>
<name>W8S0R7_9RHOB</name>
<dbReference type="CDD" id="cd08946">
    <property type="entry name" value="SDR_e"/>
    <property type="match status" value="1"/>
</dbReference>
<evidence type="ECO:0000259" key="1">
    <source>
        <dbReference type="Pfam" id="PF01370"/>
    </source>
</evidence>
<dbReference type="InterPro" id="IPR050177">
    <property type="entry name" value="Lipid_A_modif_metabolic_enz"/>
</dbReference>
<dbReference type="AlphaFoldDB" id="W8S0R7"/>